<gene>
    <name evidence="1" type="ORF">M404DRAFT_27291</name>
</gene>
<protein>
    <submittedName>
        <fullName evidence="1">Uncharacterized protein</fullName>
    </submittedName>
</protein>
<evidence type="ECO:0000313" key="1">
    <source>
        <dbReference type="EMBL" id="KIO03323.1"/>
    </source>
</evidence>
<name>A0A0C3J2Q4_PISTI</name>
<accession>A0A0C3J2Q4</accession>
<proteinExistence type="predicted"/>
<evidence type="ECO:0000313" key="2">
    <source>
        <dbReference type="Proteomes" id="UP000054217"/>
    </source>
</evidence>
<sequence>MPQEHAQQVIAATQPGDGNYGAFDARVLTKYNDHWITSPNADFWPQLYAKRYMWAGCIPRHAVYRDDPMWSWMWWNIRNVPEDFTLERGSAFRVGRVHPDKWKHLEILYKRLEEQAKNWPPKNPDNEGPLRVHIWIRQCQRSLMRLKQLPFTFCDTVVLVVLFQRLCLDIYAMVDSLEIKITPPSGPFFNAKQCWMGAFTTDPDLELVPKDMKIHCEVNITCPEGIITTPDEFEVGQMLKWNARWYYPGDPMHVHIHEAPVVGLEQFVAPWPEPSPVVSTPTTSGSMALNTMSSSMPGSTSGVVRMDRAKHRSGPYNSAGSKKAKTSTTLNVDLPQDFDDPAFPAHIYSWHTALTDINKDPKRICASVPKIMYFFPHPALFMRGESSERRQSFSGNQICEAADIFGPEFVKVQHDVPSHVQFRDITIGLTDLATIDSATKGKILWDLYKHNFRFELVALDRLLVPALWSNVESEWLDQVHQIFPGDSELTMFAEPFP</sequence>
<dbReference type="HOGENOM" id="CLU_016057_2_0_1"/>
<feature type="non-terminal residue" evidence="1">
    <location>
        <position position="497"/>
    </location>
</feature>
<reference evidence="1 2" key="1">
    <citation type="submission" date="2014-04" db="EMBL/GenBank/DDBJ databases">
        <authorList>
            <consortium name="DOE Joint Genome Institute"/>
            <person name="Kuo A."/>
            <person name="Kohler A."/>
            <person name="Costa M.D."/>
            <person name="Nagy L.G."/>
            <person name="Floudas D."/>
            <person name="Copeland A."/>
            <person name="Barry K.W."/>
            <person name="Cichocki N."/>
            <person name="Veneault-Fourrey C."/>
            <person name="LaButti K."/>
            <person name="Lindquist E.A."/>
            <person name="Lipzen A."/>
            <person name="Lundell T."/>
            <person name="Morin E."/>
            <person name="Murat C."/>
            <person name="Sun H."/>
            <person name="Tunlid A."/>
            <person name="Henrissat B."/>
            <person name="Grigoriev I.V."/>
            <person name="Hibbett D.S."/>
            <person name="Martin F."/>
            <person name="Nordberg H.P."/>
            <person name="Cantor M.N."/>
            <person name="Hua S.X."/>
        </authorList>
    </citation>
    <scope>NUCLEOTIDE SEQUENCE [LARGE SCALE GENOMIC DNA]</scope>
    <source>
        <strain evidence="1 2">Marx 270</strain>
    </source>
</reference>
<keyword evidence="2" id="KW-1185">Reference proteome</keyword>
<dbReference type="AlphaFoldDB" id="A0A0C3J2Q4"/>
<dbReference type="Proteomes" id="UP000054217">
    <property type="component" value="Unassembled WGS sequence"/>
</dbReference>
<dbReference type="OrthoDB" id="2643173at2759"/>
<reference evidence="2" key="2">
    <citation type="submission" date="2015-01" db="EMBL/GenBank/DDBJ databases">
        <title>Evolutionary Origins and Diversification of the Mycorrhizal Mutualists.</title>
        <authorList>
            <consortium name="DOE Joint Genome Institute"/>
            <consortium name="Mycorrhizal Genomics Consortium"/>
            <person name="Kohler A."/>
            <person name="Kuo A."/>
            <person name="Nagy L.G."/>
            <person name="Floudas D."/>
            <person name="Copeland A."/>
            <person name="Barry K.W."/>
            <person name="Cichocki N."/>
            <person name="Veneault-Fourrey C."/>
            <person name="LaButti K."/>
            <person name="Lindquist E.A."/>
            <person name="Lipzen A."/>
            <person name="Lundell T."/>
            <person name="Morin E."/>
            <person name="Murat C."/>
            <person name="Riley R."/>
            <person name="Ohm R."/>
            <person name="Sun H."/>
            <person name="Tunlid A."/>
            <person name="Henrissat B."/>
            <person name="Grigoriev I.V."/>
            <person name="Hibbett D.S."/>
            <person name="Martin F."/>
        </authorList>
    </citation>
    <scope>NUCLEOTIDE SEQUENCE [LARGE SCALE GENOMIC DNA]</scope>
    <source>
        <strain evidence="2">Marx 270</strain>
    </source>
</reference>
<dbReference type="EMBL" id="KN831977">
    <property type="protein sequence ID" value="KIO03323.1"/>
    <property type="molecule type" value="Genomic_DNA"/>
</dbReference>
<organism evidence="1 2">
    <name type="scientific">Pisolithus tinctorius Marx 270</name>
    <dbReference type="NCBI Taxonomy" id="870435"/>
    <lineage>
        <taxon>Eukaryota</taxon>
        <taxon>Fungi</taxon>
        <taxon>Dikarya</taxon>
        <taxon>Basidiomycota</taxon>
        <taxon>Agaricomycotina</taxon>
        <taxon>Agaricomycetes</taxon>
        <taxon>Agaricomycetidae</taxon>
        <taxon>Boletales</taxon>
        <taxon>Sclerodermatineae</taxon>
        <taxon>Pisolithaceae</taxon>
        <taxon>Pisolithus</taxon>
    </lineage>
</organism>
<dbReference type="InParanoid" id="A0A0C3J2Q4"/>